<name>A0A699GQS6_TANCI</name>
<gene>
    <name evidence="3" type="ORF">Tci_157777</name>
</gene>
<evidence type="ECO:0000313" key="3">
    <source>
        <dbReference type="EMBL" id="GEV85800.1"/>
    </source>
</evidence>
<proteinExistence type="predicted"/>
<dbReference type="EMBL" id="BKCJ010036642">
    <property type="protein sequence ID" value="GEV85800.1"/>
    <property type="molecule type" value="Genomic_DNA"/>
</dbReference>
<evidence type="ECO:0000259" key="2">
    <source>
        <dbReference type="Pfam" id="PF03732"/>
    </source>
</evidence>
<feature type="region of interest" description="Disordered" evidence="1">
    <location>
        <begin position="1"/>
        <end position="22"/>
    </location>
</feature>
<reference evidence="3" key="1">
    <citation type="journal article" date="2019" name="Sci. Rep.">
        <title>Draft genome of Tanacetum cinerariifolium, the natural source of mosquito coil.</title>
        <authorList>
            <person name="Yamashiro T."/>
            <person name="Shiraishi A."/>
            <person name="Satake H."/>
            <person name="Nakayama K."/>
        </authorList>
    </citation>
    <scope>NUCLEOTIDE SEQUENCE</scope>
</reference>
<sequence length="306" mass="34926">MENENPRRTLGDYSKPSNEGYRNTIEIPNGNNMVPFRSDTIRTSKLCNDILLFQQHQGESLSEAWTRFKDLLQKVPRHGIDLWLQILIFYNHVNPITRRTIDQAASDVPSTSDRRLIKLKNQVQHLMKAHLAPNQPLQVNKIASSCEICSGPHDTQICMENLKQAFVEYASSRTKEARGRGFLATANAVIDCKKAKLAVEEGLTRSIFSVRELDFGEGNVPYWTTIGKSESYKPRTSEDGIGTIPINLKRNMWESEEVIDNKMDWDRPPKKGDGVWHTRIELIDPGGEKFDRTFQSIPTSRKLSLK</sequence>
<dbReference type="Pfam" id="PF03732">
    <property type="entry name" value="Retrotrans_gag"/>
    <property type="match status" value="1"/>
</dbReference>
<accession>A0A699GQS6</accession>
<evidence type="ECO:0000256" key="1">
    <source>
        <dbReference type="SAM" id="MobiDB-lite"/>
    </source>
</evidence>
<dbReference type="AlphaFoldDB" id="A0A699GQS6"/>
<protein>
    <submittedName>
        <fullName evidence="3">Zinc finger, CCHC-type</fullName>
    </submittedName>
</protein>
<feature type="compositionally biased region" description="Basic and acidic residues" evidence="1">
    <location>
        <begin position="1"/>
        <end position="10"/>
    </location>
</feature>
<comment type="caution">
    <text evidence="3">The sequence shown here is derived from an EMBL/GenBank/DDBJ whole genome shotgun (WGS) entry which is preliminary data.</text>
</comment>
<feature type="domain" description="Retrotransposon gag" evidence="2">
    <location>
        <begin position="40"/>
        <end position="91"/>
    </location>
</feature>
<dbReference type="InterPro" id="IPR005162">
    <property type="entry name" value="Retrotrans_gag_dom"/>
</dbReference>
<organism evidence="3">
    <name type="scientific">Tanacetum cinerariifolium</name>
    <name type="common">Dalmatian daisy</name>
    <name type="synonym">Chrysanthemum cinerariifolium</name>
    <dbReference type="NCBI Taxonomy" id="118510"/>
    <lineage>
        <taxon>Eukaryota</taxon>
        <taxon>Viridiplantae</taxon>
        <taxon>Streptophyta</taxon>
        <taxon>Embryophyta</taxon>
        <taxon>Tracheophyta</taxon>
        <taxon>Spermatophyta</taxon>
        <taxon>Magnoliopsida</taxon>
        <taxon>eudicotyledons</taxon>
        <taxon>Gunneridae</taxon>
        <taxon>Pentapetalae</taxon>
        <taxon>asterids</taxon>
        <taxon>campanulids</taxon>
        <taxon>Asterales</taxon>
        <taxon>Asteraceae</taxon>
        <taxon>Asteroideae</taxon>
        <taxon>Anthemideae</taxon>
        <taxon>Anthemidinae</taxon>
        <taxon>Tanacetum</taxon>
    </lineage>
</organism>